<dbReference type="EMBL" id="CAADFV010000082">
    <property type="protein sequence ID" value="VFK62576.1"/>
    <property type="molecule type" value="Genomic_DNA"/>
</dbReference>
<reference evidence="13" key="1">
    <citation type="submission" date="2019-02" db="EMBL/GenBank/DDBJ databases">
        <authorList>
            <person name="Gruber-Vodicka R. H."/>
            <person name="Seah K. B. B."/>
        </authorList>
    </citation>
    <scope>NUCLEOTIDE SEQUENCE</scope>
    <source>
        <strain evidence="14">BECK_BY2</strain>
        <strain evidence="13">BECK_BY3</strain>
    </source>
</reference>
<evidence type="ECO:0000256" key="7">
    <source>
        <dbReference type="ARBA" id="ARBA00022801"/>
    </source>
</evidence>
<protein>
    <recommendedName>
        <fullName evidence="5">Kynurenine formamidase</fullName>
        <ecNumber evidence="4">3.5.1.9</ecNumber>
    </recommendedName>
</protein>
<dbReference type="EC" id="3.5.1.9" evidence="4"/>
<evidence type="ECO:0000256" key="2">
    <source>
        <dbReference type="ARBA" id="ARBA00002204"/>
    </source>
</evidence>
<sequence length="241" mass="26152">MAEADLVSTGIPRSVGDPSPDVAPSRKFLMVMFYDISPLIDEKLAVWPGDTPLRRDVILDRTRGDTVTLSALTATVHLGAHTDAPSHYGAGAPTMEARDPALYVGRCQVMRVPVERKTRILPENLTAPIRAERVLFATGTYPDPTVFNEDFAALSPELIDRLHAEGVKLVGIDTPSIDLFDSKGLPTHHACLRRDMAPLEGLVLDRVPEGIYELIALPLKLAGFDASPVRAVLRTSSGIPE</sequence>
<dbReference type="InterPro" id="IPR037175">
    <property type="entry name" value="KFase_sf"/>
</dbReference>
<dbReference type="PANTHER" id="PTHR31118:SF32">
    <property type="entry name" value="KYNURENINE FORMAMIDASE"/>
    <property type="match status" value="1"/>
</dbReference>
<dbReference type="EMBL" id="CAADFY010000280">
    <property type="protein sequence ID" value="VFK61985.1"/>
    <property type="molecule type" value="Genomic_DNA"/>
</dbReference>
<keyword evidence="7" id="KW-0378">Hydrolase</keyword>
<evidence type="ECO:0000256" key="8">
    <source>
        <dbReference type="ARBA" id="ARBA00022833"/>
    </source>
</evidence>
<comment type="cofactor">
    <cofactor evidence="1">
        <name>Zn(2+)</name>
        <dbReference type="ChEBI" id="CHEBI:29105"/>
    </cofactor>
</comment>
<evidence type="ECO:0000256" key="11">
    <source>
        <dbReference type="ARBA" id="ARBA00060547"/>
    </source>
</evidence>
<keyword evidence="9" id="KW-0823">Tryptophan catabolism</keyword>
<keyword evidence="8" id="KW-0862">Zinc</keyword>
<evidence type="ECO:0000256" key="12">
    <source>
        <dbReference type="SAM" id="MobiDB-lite"/>
    </source>
</evidence>
<dbReference type="GO" id="GO:0046872">
    <property type="term" value="F:metal ion binding"/>
    <property type="evidence" value="ECO:0007669"/>
    <property type="project" value="UniProtKB-KW"/>
</dbReference>
<organism evidence="13">
    <name type="scientific">Candidatus Kentrum sp. TUN</name>
    <dbReference type="NCBI Taxonomy" id="2126343"/>
    <lineage>
        <taxon>Bacteria</taxon>
        <taxon>Pseudomonadati</taxon>
        <taxon>Pseudomonadota</taxon>
        <taxon>Gammaproteobacteria</taxon>
        <taxon>Candidatus Kentrum</taxon>
    </lineage>
</organism>
<accession>A0A451A7H5</accession>
<evidence type="ECO:0000313" key="14">
    <source>
        <dbReference type="EMBL" id="VFK62576.1"/>
    </source>
</evidence>
<dbReference type="PANTHER" id="PTHR31118">
    <property type="entry name" value="CYCLASE-LIKE PROTEIN 2"/>
    <property type="match status" value="1"/>
</dbReference>
<dbReference type="Pfam" id="PF04199">
    <property type="entry name" value="Cyclase"/>
    <property type="match status" value="1"/>
</dbReference>
<evidence type="ECO:0000256" key="6">
    <source>
        <dbReference type="ARBA" id="ARBA00022723"/>
    </source>
</evidence>
<evidence type="ECO:0000313" key="13">
    <source>
        <dbReference type="EMBL" id="VFK61985.1"/>
    </source>
</evidence>
<name>A0A451A7H5_9GAMM</name>
<comment type="catalytic activity">
    <reaction evidence="10">
        <text>N-formyl-L-kynurenine + H2O = L-kynurenine + formate + H(+)</text>
        <dbReference type="Rhea" id="RHEA:13009"/>
        <dbReference type="ChEBI" id="CHEBI:15377"/>
        <dbReference type="ChEBI" id="CHEBI:15378"/>
        <dbReference type="ChEBI" id="CHEBI:15740"/>
        <dbReference type="ChEBI" id="CHEBI:57959"/>
        <dbReference type="ChEBI" id="CHEBI:58629"/>
        <dbReference type="EC" id="3.5.1.9"/>
    </reaction>
</comment>
<dbReference type="GO" id="GO:0019441">
    <property type="term" value="P:L-tryptophan catabolic process to kynurenine"/>
    <property type="evidence" value="ECO:0007669"/>
    <property type="project" value="InterPro"/>
</dbReference>
<evidence type="ECO:0000256" key="3">
    <source>
        <dbReference type="ARBA" id="ARBA00011738"/>
    </source>
</evidence>
<evidence type="ECO:0000256" key="5">
    <source>
        <dbReference type="ARBA" id="ARBA00014889"/>
    </source>
</evidence>
<evidence type="ECO:0000256" key="1">
    <source>
        <dbReference type="ARBA" id="ARBA00001947"/>
    </source>
</evidence>
<evidence type="ECO:0000256" key="4">
    <source>
        <dbReference type="ARBA" id="ARBA00012930"/>
    </source>
</evidence>
<keyword evidence="6" id="KW-0479">Metal-binding</keyword>
<dbReference type="AlphaFoldDB" id="A0A451A7H5"/>
<evidence type="ECO:0000256" key="10">
    <source>
        <dbReference type="ARBA" id="ARBA00048496"/>
    </source>
</evidence>
<comment type="function">
    <text evidence="2">Catalyzes the hydrolysis of N-formyl-L-kynurenine to L-kynurenine, the second step in the kynurenine pathway of tryptophan degradation.</text>
</comment>
<comment type="pathway">
    <text evidence="11">Amino-acid degradation; L-tryptophan degradation via kynurenine pathway; L-kynurenine from L-tryptophan: step 2/2.</text>
</comment>
<proteinExistence type="predicted"/>
<gene>
    <name evidence="14" type="ORF">BECKTUN1418E_GA0071001_108211</name>
    <name evidence="13" type="ORF">BECKTUN1418F_GA0071002_12801</name>
</gene>
<dbReference type="GO" id="GO:0004061">
    <property type="term" value="F:arylformamidase activity"/>
    <property type="evidence" value="ECO:0007669"/>
    <property type="project" value="UniProtKB-EC"/>
</dbReference>
<dbReference type="SUPFAM" id="SSF102198">
    <property type="entry name" value="Putative cyclase"/>
    <property type="match status" value="1"/>
</dbReference>
<dbReference type="FunFam" id="3.50.30.50:FF:000001">
    <property type="entry name" value="Kynurenine formamidase"/>
    <property type="match status" value="1"/>
</dbReference>
<comment type="subunit">
    <text evidence="3">Homodimer.</text>
</comment>
<dbReference type="InterPro" id="IPR007325">
    <property type="entry name" value="KFase/CYL"/>
</dbReference>
<feature type="region of interest" description="Disordered" evidence="12">
    <location>
        <begin position="1"/>
        <end position="20"/>
    </location>
</feature>
<dbReference type="Gene3D" id="3.50.30.50">
    <property type="entry name" value="Putative cyclase"/>
    <property type="match status" value="1"/>
</dbReference>
<evidence type="ECO:0000256" key="9">
    <source>
        <dbReference type="ARBA" id="ARBA00023079"/>
    </source>
</evidence>